<proteinExistence type="predicted"/>
<protein>
    <submittedName>
        <fullName evidence="1">Uncharacterized protein</fullName>
    </submittedName>
</protein>
<dbReference type="EMBL" id="BK015311">
    <property type="protein sequence ID" value="DAE00810.1"/>
    <property type="molecule type" value="Genomic_DNA"/>
</dbReference>
<accession>A0A8S5P1G1</accession>
<organism evidence="1">
    <name type="scientific">Siphoviridae sp. ctEqU3</name>
    <dbReference type="NCBI Taxonomy" id="2825399"/>
    <lineage>
        <taxon>Viruses</taxon>
        <taxon>Duplodnaviria</taxon>
        <taxon>Heunggongvirae</taxon>
        <taxon>Uroviricota</taxon>
        <taxon>Caudoviricetes</taxon>
    </lineage>
</organism>
<name>A0A8S5P1G1_9CAUD</name>
<evidence type="ECO:0000313" key="1">
    <source>
        <dbReference type="EMBL" id="DAE00810.1"/>
    </source>
</evidence>
<reference evidence="1" key="1">
    <citation type="journal article" date="2021" name="Proc. Natl. Acad. Sci. U.S.A.">
        <title>A Catalog of Tens of Thousands of Viruses from Human Metagenomes Reveals Hidden Associations with Chronic Diseases.</title>
        <authorList>
            <person name="Tisza M.J."/>
            <person name="Buck C.B."/>
        </authorList>
    </citation>
    <scope>NUCLEOTIDE SEQUENCE</scope>
    <source>
        <strain evidence="1">CtEqU3</strain>
    </source>
</reference>
<sequence>MKLCKIDINGQTFRLCLNGAALFDIYDKFGTKGFVTDPIEGHTRKAFNATCWMFAKLAEQGELVRRHQGYDRQEIKMPEYFQTFFRPADVLTAREAIKTAVQVGFAREIPDEEDGEIDLGLQELEKKTEPD</sequence>